<dbReference type="InterPro" id="IPR007411">
    <property type="entry name" value="EpmC"/>
</dbReference>
<keyword evidence="1" id="KW-0251">Elongation factor</keyword>
<protein>
    <submittedName>
        <fullName evidence="1">Elongation factor P hydroxylase</fullName>
    </submittedName>
</protein>
<sequence length="182" mass="20958">MDNAQLLIKLFNHGLGQATQTRLLHGQDEPLYLPADQYCPYHRIYFAHGFVASALHELAHWCQAGPARRLQVDYGYWYEADGRTAQQQQRFEAHEAKPQAIEWYLSLAWGRTFDVSADNLSLETDRPAFRRAVQAAAQAYCHCGWPTRAVQLARDMACLGQGHIAEEQDFYWPEEKLCSNWD</sequence>
<comment type="caution">
    <text evidence="1">The sequence shown here is derived from an EMBL/GenBank/DDBJ whole genome shotgun (WGS) entry which is preliminary data.</text>
</comment>
<reference evidence="2" key="1">
    <citation type="journal article" date="2019" name="Int. J. Syst. Evol. Microbiol.">
        <title>The Global Catalogue of Microorganisms (GCM) 10K type strain sequencing project: providing services to taxonomists for standard genome sequencing and annotation.</title>
        <authorList>
            <consortium name="The Broad Institute Genomics Platform"/>
            <consortium name="The Broad Institute Genome Sequencing Center for Infectious Disease"/>
            <person name="Wu L."/>
            <person name="Ma J."/>
        </authorList>
    </citation>
    <scope>NUCLEOTIDE SEQUENCE [LARGE SCALE GENOMIC DNA]</scope>
    <source>
        <strain evidence="2">JCM 18720</strain>
    </source>
</reference>
<gene>
    <name evidence="1" type="ORF">GCM10025772_16630</name>
</gene>
<dbReference type="GO" id="GO:0003746">
    <property type="term" value="F:translation elongation factor activity"/>
    <property type="evidence" value="ECO:0007669"/>
    <property type="project" value="UniProtKB-KW"/>
</dbReference>
<name>A0ABP9S505_9GAMM</name>
<dbReference type="RefSeq" id="WP_345316595.1">
    <property type="nucleotide sequence ID" value="NZ_BAABLF010000009.1"/>
</dbReference>
<dbReference type="Proteomes" id="UP001501600">
    <property type="component" value="Unassembled WGS sequence"/>
</dbReference>
<keyword evidence="2" id="KW-1185">Reference proteome</keyword>
<accession>A0ABP9S505</accession>
<dbReference type="EMBL" id="BAABLF010000009">
    <property type="protein sequence ID" value="GAA5190912.1"/>
    <property type="molecule type" value="Genomic_DNA"/>
</dbReference>
<evidence type="ECO:0000313" key="2">
    <source>
        <dbReference type="Proteomes" id="UP001501600"/>
    </source>
</evidence>
<organism evidence="1 2">
    <name type="scientific">Ferrimonas gelatinilytica</name>
    <dbReference type="NCBI Taxonomy" id="1255257"/>
    <lineage>
        <taxon>Bacteria</taxon>
        <taxon>Pseudomonadati</taxon>
        <taxon>Pseudomonadota</taxon>
        <taxon>Gammaproteobacteria</taxon>
        <taxon>Alteromonadales</taxon>
        <taxon>Ferrimonadaceae</taxon>
        <taxon>Ferrimonas</taxon>
    </lineage>
</organism>
<evidence type="ECO:0000313" key="1">
    <source>
        <dbReference type="EMBL" id="GAA5190912.1"/>
    </source>
</evidence>
<proteinExistence type="predicted"/>
<dbReference type="Pfam" id="PF04315">
    <property type="entry name" value="EpmC"/>
    <property type="match status" value="1"/>
</dbReference>
<keyword evidence="1" id="KW-0648">Protein biosynthesis</keyword>